<evidence type="ECO:0000259" key="3">
    <source>
        <dbReference type="Pfam" id="PF10304"/>
    </source>
</evidence>
<name>A0A0X8HTX6_9SACH</name>
<dbReference type="InterPro" id="IPR011989">
    <property type="entry name" value="ARM-like"/>
</dbReference>
<dbReference type="InterPro" id="IPR019451">
    <property type="entry name" value="Rtp1_C1"/>
</dbReference>
<dbReference type="Pfam" id="PF10363">
    <property type="entry name" value="RTP1_C1"/>
    <property type="match status" value="1"/>
</dbReference>
<comment type="similarity">
    <text evidence="1">Belongs to the Tango6 family.</text>
</comment>
<dbReference type="PANTHER" id="PTHR20959">
    <property type="entry name" value="TRANSPORT AND GOLGI ORGANIZATION PROTEIN 6 FAMILY MEMBER"/>
    <property type="match status" value="1"/>
</dbReference>
<dbReference type="EMBL" id="CP014245">
    <property type="protein sequence ID" value="AMD21415.1"/>
    <property type="molecule type" value="Genomic_DNA"/>
</dbReference>
<accession>A0A0X8HTX6</accession>
<dbReference type="Pfam" id="PF10304">
    <property type="entry name" value="RTP1_C2"/>
    <property type="match status" value="1"/>
</dbReference>
<feature type="compositionally biased region" description="Acidic residues" evidence="2">
    <location>
        <begin position="599"/>
        <end position="610"/>
    </location>
</feature>
<evidence type="ECO:0000313" key="5">
    <source>
        <dbReference type="EMBL" id="AMD21415.1"/>
    </source>
</evidence>
<dbReference type="InterPro" id="IPR019414">
    <property type="entry name" value="Rtp1_C2"/>
</dbReference>
<dbReference type="GeneID" id="28724704"/>
<dbReference type="InterPro" id="IPR039600">
    <property type="entry name" value="TANGO6/Rtp1"/>
</dbReference>
<reference evidence="5 6" key="1">
    <citation type="submission" date="2016-01" db="EMBL/GenBank/DDBJ databases">
        <title>Genome sequence of the yeast Holleya sinecauda.</title>
        <authorList>
            <person name="Dietrich F.S."/>
        </authorList>
    </citation>
    <scope>NUCLEOTIDE SEQUENCE [LARGE SCALE GENOMIC DNA]</scope>
    <source>
        <strain evidence="5 6">ATCC 58844</strain>
    </source>
</reference>
<gene>
    <name evidence="5" type="ORF">AW171_hschr53365</name>
</gene>
<feature type="domain" description="RNA polymerase II assembly factor Rtp1 C-terminal" evidence="3">
    <location>
        <begin position="897"/>
        <end position="928"/>
    </location>
</feature>
<feature type="domain" description="RNA polymerase II assembly factor Rtp1 C-terminal" evidence="4">
    <location>
        <begin position="694"/>
        <end position="802"/>
    </location>
</feature>
<dbReference type="OrthoDB" id="39591at2759"/>
<evidence type="ECO:0000256" key="2">
    <source>
        <dbReference type="SAM" id="MobiDB-lite"/>
    </source>
</evidence>
<dbReference type="PANTHER" id="PTHR20959:SF1">
    <property type="entry name" value="TRANSPORT AND GOLGI ORGANIZATION PROTEIN 6 HOMOLOG"/>
    <property type="match status" value="1"/>
</dbReference>
<keyword evidence="6" id="KW-1185">Reference proteome</keyword>
<sequence>MTNNGVQSKKLDEVLKRSPQFTNNTPIDAFFRELEEALVSKVKSSEGNNVYLQTSCDSNHSFVLKCLDYFKRLHVLVLNKEKISDDKNLLPISLHDMASFDMLVNLIVIHGIYANLPLGIGVPLPERQLANFKEERNEFKVPSNHVRNIETLKLAAETFYDVFKKTEKPGDTIRDILLKGTGYLDAITALVSLAVDLPDEKLQYTEKLEALEATQDTYQLVSVYTLLVRTTTSTKYRELPLLKLSLLSVNRPDGVSSVIDFVVNVREEEQINVENFKLVNQILLAKPKTLTNVQYFLAIFPQIYDGLAEVNRPILVSSLNNLVSGFYYKNKRIVEDFLFRRVNKILFNPNAEGFSEKQLNDCINVLISLSKNPSTEVIAALVSSNDAKSFYLHLWIYALFLRKNQKLKPGSGSSDTAPYYHVIFSLIKSYMKVNSNTEFLEYIVNNLVNFDHDNWEYKINLETQLPYIVPKSPDNILERLTLKDDNTAVLQQLSLDVDFAIEALIEFLTLWNDNIVTKEVFLSTLRRWVKNQSKSNTLDAYQGDLSQNLLTLVDLKLLEQMNEKLKMNLLEKPHDVLQVIYDLLDFAYNHPDQASQLEPDSDDEEEEEQDLDKSNHLNTSFSILIELLLAILSSTDGKTLAKDTALLKHISKKLRVYPANPSCSIASGKIEAFVLNNVDKPHSSSLEIDELVLDSALANLNDNLAPIKAHALHELRQLIKKNSPVISVKHVLDLHIHQLKDPEPFVYLNVIKSLSEICLLSPDQSIPYLLTTYRDTKPAYKLDLVLRIGEVFVNYITAEGEMFQGTYAVQIVQTCLSTIPQRDAIDNRIRMSAMSLLGLVFQANALAIAEYVTDTLDCIFGILQLEKTATTMRRSAIYLIYDIMQTSAVEFIPEQYNREKLISLLEYVRIEEQDYLVCENIDKVLNILSQ</sequence>
<dbReference type="InterPro" id="IPR016024">
    <property type="entry name" value="ARM-type_fold"/>
</dbReference>
<proteinExistence type="inferred from homology"/>
<dbReference type="RefSeq" id="XP_017988411.1">
    <property type="nucleotide sequence ID" value="XM_018132922.1"/>
</dbReference>
<feature type="region of interest" description="Disordered" evidence="2">
    <location>
        <begin position="594"/>
        <end position="613"/>
    </location>
</feature>
<protein>
    <submittedName>
        <fullName evidence="5">HER136Wp</fullName>
    </submittedName>
</protein>
<dbReference type="AlphaFoldDB" id="A0A0X8HTX6"/>
<dbReference type="SUPFAM" id="SSF48371">
    <property type="entry name" value="ARM repeat"/>
    <property type="match status" value="1"/>
</dbReference>
<evidence type="ECO:0000313" key="6">
    <source>
        <dbReference type="Proteomes" id="UP000243052"/>
    </source>
</evidence>
<dbReference type="Gene3D" id="1.25.10.10">
    <property type="entry name" value="Leucine-rich Repeat Variant"/>
    <property type="match status" value="1"/>
</dbReference>
<evidence type="ECO:0000256" key="1">
    <source>
        <dbReference type="ARBA" id="ARBA00005724"/>
    </source>
</evidence>
<evidence type="ECO:0000259" key="4">
    <source>
        <dbReference type="Pfam" id="PF10363"/>
    </source>
</evidence>
<dbReference type="Proteomes" id="UP000243052">
    <property type="component" value="Chromosome v"/>
</dbReference>
<dbReference type="GO" id="GO:0009306">
    <property type="term" value="P:protein secretion"/>
    <property type="evidence" value="ECO:0007669"/>
    <property type="project" value="TreeGrafter"/>
</dbReference>
<organism evidence="5 6">
    <name type="scientific">Eremothecium sinecaudum</name>
    <dbReference type="NCBI Taxonomy" id="45286"/>
    <lineage>
        <taxon>Eukaryota</taxon>
        <taxon>Fungi</taxon>
        <taxon>Dikarya</taxon>
        <taxon>Ascomycota</taxon>
        <taxon>Saccharomycotina</taxon>
        <taxon>Saccharomycetes</taxon>
        <taxon>Saccharomycetales</taxon>
        <taxon>Saccharomycetaceae</taxon>
        <taxon>Eremothecium</taxon>
    </lineage>
</organism>